<evidence type="ECO:0000313" key="3">
    <source>
        <dbReference type="Proteomes" id="UP000525298"/>
    </source>
</evidence>
<dbReference type="RefSeq" id="WP_181551252.1">
    <property type="nucleotide sequence ID" value="NZ_JACDUS010000004.1"/>
</dbReference>
<feature type="signal peptide" evidence="1">
    <location>
        <begin position="1"/>
        <end position="24"/>
    </location>
</feature>
<dbReference type="AlphaFoldDB" id="A0A7W0C9F5"/>
<evidence type="ECO:0000256" key="1">
    <source>
        <dbReference type="SAM" id="SignalP"/>
    </source>
</evidence>
<evidence type="ECO:0000313" key="2">
    <source>
        <dbReference type="EMBL" id="MBA2881608.1"/>
    </source>
</evidence>
<comment type="caution">
    <text evidence="2">The sequence shown here is derived from an EMBL/GenBank/DDBJ whole genome shotgun (WGS) entry which is preliminary data.</text>
</comment>
<dbReference type="Proteomes" id="UP000525298">
    <property type="component" value="Unassembled WGS sequence"/>
</dbReference>
<keyword evidence="1" id="KW-0732">Signal</keyword>
<protein>
    <submittedName>
        <fullName evidence="2">ABC-type branched-subunit amino acid transport system substrate-binding protein</fullName>
    </submittedName>
</protein>
<accession>A0A7W0C9F5</accession>
<feature type="chain" id="PRO_5030656391" evidence="1">
    <location>
        <begin position="25"/>
        <end position="211"/>
    </location>
</feature>
<proteinExistence type="predicted"/>
<organism evidence="2 3">
    <name type="scientific">Desulfosalsimonas propionicica</name>
    <dbReference type="NCBI Taxonomy" id="332175"/>
    <lineage>
        <taxon>Bacteria</taxon>
        <taxon>Pseudomonadati</taxon>
        <taxon>Thermodesulfobacteriota</taxon>
        <taxon>Desulfobacteria</taxon>
        <taxon>Desulfobacterales</taxon>
        <taxon>Desulfosalsimonadaceae</taxon>
        <taxon>Desulfosalsimonas</taxon>
    </lineage>
</organism>
<keyword evidence="3" id="KW-1185">Reference proteome</keyword>
<sequence length="211" mass="23003">MKQLKTGMYMILMGVLICSLTACAATGSRMAASTAGDCGMKPGSKMMITGVSDNDQARKQFEDALCHELKNQGVEAVASYSAIPEASGLDRETLLKQAGNRGIDFVFLARIAGMEETYAFSSYDPVLFYLGPGDTGGNWSAHQQQYIRQNATAWKHVMVETRIYETKTGNALWSDTLDIARPAKNLSAQKVINKAVKQIPRAISRHCPTNS</sequence>
<dbReference type="PROSITE" id="PS51257">
    <property type="entry name" value="PROKAR_LIPOPROTEIN"/>
    <property type="match status" value="1"/>
</dbReference>
<dbReference type="EMBL" id="JACDUS010000004">
    <property type="protein sequence ID" value="MBA2881608.1"/>
    <property type="molecule type" value="Genomic_DNA"/>
</dbReference>
<gene>
    <name evidence="2" type="ORF">HNR65_001935</name>
</gene>
<name>A0A7W0C9F5_9BACT</name>
<reference evidence="2 3" key="1">
    <citation type="submission" date="2020-07" db="EMBL/GenBank/DDBJ databases">
        <title>Genomic Encyclopedia of Type Strains, Phase IV (KMG-IV): sequencing the most valuable type-strain genomes for metagenomic binning, comparative biology and taxonomic classification.</title>
        <authorList>
            <person name="Goeker M."/>
        </authorList>
    </citation>
    <scope>NUCLEOTIDE SEQUENCE [LARGE SCALE GENOMIC DNA]</scope>
    <source>
        <strain evidence="2 3">DSM 17721</strain>
    </source>
</reference>